<dbReference type="Proteomes" id="UP000677228">
    <property type="component" value="Unassembled WGS sequence"/>
</dbReference>
<reference evidence="4" key="1">
    <citation type="submission" date="2021-02" db="EMBL/GenBank/DDBJ databases">
        <authorList>
            <person name="Nowell W R."/>
        </authorList>
    </citation>
    <scope>NUCLEOTIDE SEQUENCE</scope>
</reference>
<dbReference type="SMART" id="SM00028">
    <property type="entry name" value="TPR"/>
    <property type="match status" value="3"/>
</dbReference>
<dbReference type="PROSITE" id="PS50005">
    <property type="entry name" value="TPR"/>
    <property type="match status" value="1"/>
</dbReference>
<keyword evidence="2 3" id="KW-0802">TPR repeat</keyword>
<evidence type="ECO:0000256" key="1">
    <source>
        <dbReference type="ARBA" id="ARBA00022737"/>
    </source>
</evidence>
<dbReference type="InterPro" id="IPR019734">
    <property type="entry name" value="TPR_rpt"/>
</dbReference>
<dbReference type="Pfam" id="PF13424">
    <property type="entry name" value="TPR_12"/>
    <property type="match status" value="1"/>
</dbReference>
<dbReference type="PANTHER" id="PTHR45641">
    <property type="entry name" value="TETRATRICOPEPTIDE REPEAT PROTEIN (AFU_ORTHOLOGUE AFUA_6G03870)"/>
    <property type="match status" value="1"/>
</dbReference>
<evidence type="ECO:0000256" key="3">
    <source>
        <dbReference type="PROSITE-ProRule" id="PRU00339"/>
    </source>
</evidence>
<accession>A0A8S2EES4</accession>
<keyword evidence="1" id="KW-0677">Repeat</keyword>
<evidence type="ECO:0000313" key="5">
    <source>
        <dbReference type="EMBL" id="CAF4015698.1"/>
    </source>
</evidence>
<evidence type="ECO:0008006" key="7">
    <source>
        <dbReference type="Google" id="ProtNLM"/>
    </source>
</evidence>
<evidence type="ECO:0000313" key="6">
    <source>
        <dbReference type="Proteomes" id="UP000677228"/>
    </source>
</evidence>
<dbReference type="Gene3D" id="1.25.40.10">
    <property type="entry name" value="Tetratricopeptide repeat domain"/>
    <property type="match status" value="1"/>
</dbReference>
<dbReference type="EMBL" id="CAJOBA010036044">
    <property type="protein sequence ID" value="CAF4015698.1"/>
    <property type="molecule type" value="Genomic_DNA"/>
</dbReference>
<evidence type="ECO:0000313" key="4">
    <source>
        <dbReference type="EMBL" id="CAF1206461.1"/>
    </source>
</evidence>
<protein>
    <recommendedName>
        <fullName evidence="7">Tetratricopeptide repeat protein</fullName>
    </recommendedName>
</protein>
<dbReference type="PANTHER" id="PTHR45641:SF19">
    <property type="entry name" value="NEPHROCYSTIN-3"/>
    <property type="match status" value="1"/>
</dbReference>
<dbReference type="InterPro" id="IPR011990">
    <property type="entry name" value="TPR-like_helical_dom_sf"/>
</dbReference>
<sequence>MGTIVECYLKAISIRETLESCDKLAIANDYNCIGWYYGLHKEYDLGIEYCTKSTDIFEKFSLTDEQERSYSSVLNSLGVIYDGIGNFEKAFDYCQKSMKILEKLSSNDDSANTYNYEIFANIHLYNGEQKLAVEFYKKSLNLFKITRSHDSLSRERVEKKLVNINSEQTNLKI</sequence>
<comment type="caution">
    <text evidence="4">The sequence shown here is derived from an EMBL/GenBank/DDBJ whole genome shotgun (WGS) entry which is preliminary data.</text>
</comment>
<gene>
    <name evidence="4" type="ORF">OVA965_LOCUS24238</name>
    <name evidence="5" type="ORF">TMI583_LOCUS24953</name>
</gene>
<organism evidence="4 6">
    <name type="scientific">Didymodactylos carnosus</name>
    <dbReference type="NCBI Taxonomy" id="1234261"/>
    <lineage>
        <taxon>Eukaryota</taxon>
        <taxon>Metazoa</taxon>
        <taxon>Spiralia</taxon>
        <taxon>Gnathifera</taxon>
        <taxon>Rotifera</taxon>
        <taxon>Eurotatoria</taxon>
        <taxon>Bdelloidea</taxon>
        <taxon>Philodinida</taxon>
        <taxon>Philodinidae</taxon>
        <taxon>Didymodactylos</taxon>
    </lineage>
</organism>
<feature type="repeat" description="TPR" evidence="3">
    <location>
        <begin position="71"/>
        <end position="104"/>
    </location>
</feature>
<dbReference type="EMBL" id="CAJNOK010014516">
    <property type="protein sequence ID" value="CAF1206461.1"/>
    <property type="molecule type" value="Genomic_DNA"/>
</dbReference>
<name>A0A8S2EES4_9BILA</name>
<proteinExistence type="predicted"/>
<evidence type="ECO:0000256" key="2">
    <source>
        <dbReference type="ARBA" id="ARBA00022803"/>
    </source>
</evidence>
<dbReference type="AlphaFoldDB" id="A0A8S2EES4"/>
<dbReference type="Proteomes" id="UP000682733">
    <property type="component" value="Unassembled WGS sequence"/>
</dbReference>
<dbReference type="SUPFAM" id="SSF48452">
    <property type="entry name" value="TPR-like"/>
    <property type="match status" value="1"/>
</dbReference>